<evidence type="ECO:0000313" key="2">
    <source>
        <dbReference type="Proteomes" id="UP001056120"/>
    </source>
</evidence>
<gene>
    <name evidence="1" type="ORF">L1987_50693</name>
</gene>
<organism evidence="1 2">
    <name type="scientific">Smallanthus sonchifolius</name>
    <dbReference type="NCBI Taxonomy" id="185202"/>
    <lineage>
        <taxon>Eukaryota</taxon>
        <taxon>Viridiplantae</taxon>
        <taxon>Streptophyta</taxon>
        <taxon>Embryophyta</taxon>
        <taxon>Tracheophyta</taxon>
        <taxon>Spermatophyta</taxon>
        <taxon>Magnoliopsida</taxon>
        <taxon>eudicotyledons</taxon>
        <taxon>Gunneridae</taxon>
        <taxon>Pentapetalae</taxon>
        <taxon>asterids</taxon>
        <taxon>campanulids</taxon>
        <taxon>Asterales</taxon>
        <taxon>Asteraceae</taxon>
        <taxon>Asteroideae</taxon>
        <taxon>Heliantheae alliance</taxon>
        <taxon>Millerieae</taxon>
        <taxon>Smallanthus</taxon>
    </lineage>
</organism>
<keyword evidence="2" id="KW-1185">Reference proteome</keyword>
<evidence type="ECO:0000313" key="1">
    <source>
        <dbReference type="EMBL" id="KAI3760300.1"/>
    </source>
</evidence>
<name>A0ACB9ENJ8_9ASTR</name>
<reference evidence="2" key="1">
    <citation type="journal article" date="2022" name="Mol. Ecol. Resour.">
        <title>The genomes of chicory, endive, great burdock and yacon provide insights into Asteraceae palaeo-polyploidization history and plant inulin production.</title>
        <authorList>
            <person name="Fan W."/>
            <person name="Wang S."/>
            <person name="Wang H."/>
            <person name="Wang A."/>
            <person name="Jiang F."/>
            <person name="Liu H."/>
            <person name="Zhao H."/>
            <person name="Xu D."/>
            <person name="Zhang Y."/>
        </authorList>
    </citation>
    <scope>NUCLEOTIDE SEQUENCE [LARGE SCALE GENOMIC DNA]</scope>
    <source>
        <strain evidence="2">cv. Yunnan</strain>
    </source>
</reference>
<accession>A0ACB9ENJ8</accession>
<dbReference type="EMBL" id="CM042034">
    <property type="protein sequence ID" value="KAI3760300.1"/>
    <property type="molecule type" value="Genomic_DNA"/>
</dbReference>
<proteinExistence type="predicted"/>
<protein>
    <submittedName>
        <fullName evidence="1">Uncharacterized protein</fullName>
    </submittedName>
</protein>
<sequence length="92" mass="10372">MIMQNTSLNLPLLHIRHFHLLIFNPKLPPQPPSAAATTTICFRHNHHPQPPSTADTLNLPPKSTLAEKSIKIQDCRFDSDPNLVTMGDKKRD</sequence>
<comment type="caution">
    <text evidence="1">The sequence shown here is derived from an EMBL/GenBank/DDBJ whole genome shotgun (WGS) entry which is preliminary data.</text>
</comment>
<reference evidence="1 2" key="2">
    <citation type="journal article" date="2022" name="Mol. Ecol. Resour.">
        <title>The genomes of chicory, endive, great burdock and yacon provide insights into Asteraceae paleo-polyploidization history and plant inulin production.</title>
        <authorList>
            <person name="Fan W."/>
            <person name="Wang S."/>
            <person name="Wang H."/>
            <person name="Wang A."/>
            <person name="Jiang F."/>
            <person name="Liu H."/>
            <person name="Zhao H."/>
            <person name="Xu D."/>
            <person name="Zhang Y."/>
        </authorList>
    </citation>
    <scope>NUCLEOTIDE SEQUENCE [LARGE SCALE GENOMIC DNA]</scope>
    <source>
        <strain evidence="2">cv. Yunnan</strain>
        <tissue evidence="1">Leaves</tissue>
    </source>
</reference>
<dbReference type="Proteomes" id="UP001056120">
    <property type="component" value="Linkage Group LG17"/>
</dbReference>